<dbReference type="PROSITE" id="PS50929">
    <property type="entry name" value="ABC_TM1F"/>
    <property type="match status" value="2"/>
</dbReference>
<gene>
    <name evidence="12" type="ORF">GEV33_010206</name>
</gene>
<dbReference type="CDD" id="cd03244">
    <property type="entry name" value="ABCC_MRP_domain2"/>
    <property type="match status" value="1"/>
</dbReference>
<evidence type="ECO:0000256" key="9">
    <source>
        <dbReference type="SAM" id="Phobius"/>
    </source>
</evidence>
<dbReference type="InterPro" id="IPR017871">
    <property type="entry name" value="ABC_transporter-like_CS"/>
</dbReference>
<evidence type="ECO:0000256" key="2">
    <source>
        <dbReference type="ARBA" id="ARBA00022448"/>
    </source>
</evidence>
<dbReference type="FunFam" id="1.20.1560.10:FF:000026">
    <property type="entry name" value="Multidrug resistance-associated protein lethal(2)03659"/>
    <property type="match status" value="1"/>
</dbReference>
<evidence type="ECO:0000256" key="6">
    <source>
        <dbReference type="ARBA" id="ARBA00022989"/>
    </source>
</evidence>
<feature type="transmembrane region" description="Helical" evidence="9">
    <location>
        <begin position="982"/>
        <end position="1002"/>
    </location>
</feature>
<evidence type="ECO:0008006" key="14">
    <source>
        <dbReference type="Google" id="ProtNLM"/>
    </source>
</evidence>
<comment type="subcellular location">
    <subcellularLocation>
        <location evidence="1">Membrane</location>
        <topology evidence="1">Multi-pass membrane protein</topology>
    </subcellularLocation>
</comment>
<proteinExistence type="predicted"/>
<feature type="domain" description="ABC transmembrane type-1" evidence="11">
    <location>
        <begin position="94"/>
        <end position="362"/>
    </location>
</feature>
<evidence type="ECO:0000259" key="11">
    <source>
        <dbReference type="PROSITE" id="PS50929"/>
    </source>
</evidence>
<keyword evidence="5" id="KW-0067">ATP-binding</keyword>
<feature type="compositionally biased region" description="Polar residues" evidence="8">
    <location>
        <begin position="651"/>
        <end position="662"/>
    </location>
</feature>
<dbReference type="Gene3D" id="3.40.50.300">
    <property type="entry name" value="P-loop containing nucleotide triphosphate hydrolases"/>
    <property type="match status" value="2"/>
</dbReference>
<dbReference type="SUPFAM" id="SSF90123">
    <property type="entry name" value="ABC transporter transmembrane region"/>
    <property type="match status" value="2"/>
</dbReference>
<protein>
    <recommendedName>
        <fullName evidence="14">Multidrug resistance-associated protein lethal(2)03659</fullName>
    </recommendedName>
</protein>
<feature type="domain" description="ABC transmembrane type-1" evidence="11">
    <location>
        <begin position="702"/>
        <end position="1040"/>
    </location>
</feature>
<dbReference type="CDD" id="cd03250">
    <property type="entry name" value="ABCC_MRP_domain1"/>
    <property type="match status" value="1"/>
</dbReference>
<keyword evidence="2" id="KW-0813">Transport</keyword>
<dbReference type="InterPro" id="IPR050173">
    <property type="entry name" value="ABC_transporter_C-like"/>
</dbReference>
<dbReference type="PROSITE" id="PS50893">
    <property type="entry name" value="ABC_TRANSPORTER_2"/>
    <property type="match status" value="2"/>
</dbReference>
<feature type="transmembrane region" description="Helical" evidence="9">
    <location>
        <begin position="92"/>
        <end position="120"/>
    </location>
</feature>
<dbReference type="CDD" id="cd18579">
    <property type="entry name" value="ABC_6TM_ABCC_D1"/>
    <property type="match status" value="1"/>
</dbReference>
<evidence type="ECO:0000256" key="4">
    <source>
        <dbReference type="ARBA" id="ARBA00022741"/>
    </source>
</evidence>
<evidence type="ECO:0000256" key="3">
    <source>
        <dbReference type="ARBA" id="ARBA00022692"/>
    </source>
</evidence>
<evidence type="ECO:0000256" key="1">
    <source>
        <dbReference type="ARBA" id="ARBA00004141"/>
    </source>
</evidence>
<feature type="transmembrane region" description="Helical" evidence="9">
    <location>
        <begin position="235"/>
        <end position="254"/>
    </location>
</feature>
<feature type="transmembrane region" description="Helical" evidence="9">
    <location>
        <begin position="698"/>
        <end position="722"/>
    </location>
</feature>
<dbReference type="SUPFAM" id="SSF52540">
    <property type="entry name" value="P-loop containing nucleoside triphosphate hydrolases"/>
    <property type="match status" value="2"/>
</dbReference>
<keyword evidence="7 9" id="KW-0472">Membrane</keyword>
<dbReference type="FunFam" id="3.40.50.300:FF:000163">
    <property type="entry name" value="Multidrug resistance-associated protein member 4"/>
    <property type="match status" value="1"/>
</dbReference>
<dbReference type="InterPro" id="IPR027417">
    <property type="entry name" value="P-loop_NTPase"/>
</dbReference>
<evidence type="ECO:0000256" key="8">
    <source>
        <dbReference type="SAM" id="MobiDB-lite"/>
    </source>
</evidence>
<dbReference type="PROSITE" id="PS00211">
    <property type="entry name" value="ABC_TRANSPORTER_1"/>
    <property type="match status" value="2"/>
</dbReference>
<accession>A0A8J6L6U1</accession>
<dbReference type="EMBL" id="JABDTM020025929">
    <property type="protein sequence ID" value="KAH0812589.1"/>
    <property type="molecule type" value="Genomic_DNA"/>
</dbReference>
<dbReference type="PANTHER" id="PTHR24223:SF415">
    <property type="entry name" value="FI20190P1"/>
    <property type="match status" value="1"/>
</dbReference>
<dbReference type="GO" id="GO:0140359">
    <property type="term" value="F:ABC-type transporter activity"/>
    <property type="evidence" value="ECO:0007669"/>
    <property type="project" value="InterPro"/>
</dbReference>
<feature type="region of interest" description="Disordered" evidence="8">
    <location>
        <begin position="1319"/>
        <end position="1345"/>
    </location>
</feature>
<dbReference type="InterPro" id="IPR011527">
    <property type="entry name" value="ABC1_TM_dom"/>
</dbReference>
<reference evidence="12" key="2">
    <citation type="submission" date="2021-08" db="EMBL/GenBank/DDBJ databases">
        <authorList>
            <person name="Eriksson T."/>
        </authorList>
    </citation>
    <scope>NUCLEOTIDE SEQUENCE</scope>
    <source>
        <strain evidence="12">Stoneville</strain>
        <tissue evidence="12">Whole head</tissue>
    </source>
</reference>
<feature type="compositionally biased region" description="Basic and acidic residues" evidence="8">
    <location>
        <begin position="639"/>
        <end position="648"/>
    </location>
</feature>
<name>A0A8J6L6U1_TENMO</name>
<dbReference type="InterPro" id="IPR003593">
    <property type="entry name" value="AAA+_ATPase"/>
</dbReference>
<keyword evidence="4" id="KW-0547">Nucleotide-binding</keyword>
<organism evidence="12 13">
    <name type="scientific">Tenebrio molitor</name>
    <name type="common">Yellow mealworm beetle</name>
    <dbReference type="NCBI Taxonomy" id="7067"/>
    <lineage>
        <taxon>Eukaryota</taxon>
        <taxon>Metazoa</taxon>
        <taxon>Ecdysozoa</taxon>
        <taxon>Arthropoda</taxon>
        <taxon>Hexapoda</taxon>
        <taxon>Insecta</taxon>
        <taxon>Pterygota</taxon>
        <taxon>Neoptera</taxon>
        <taxon>Endopterygota</taxon>
        <taxon>Coleoptera</taxon>
        <taxon>Polyphaga</taxon>
        <taxon>Cucujiformia</taxon>
        <taxon>Tenebrionidae</taxon>
        <taxon>Tenebrio</taxon>
    </lineage>
</organism>
<keyword evidence="3 9" id="KW-0812">Transmembrane</keyword>
<dbReference type="Pfam" id="PF00664">
    <property type="entry name" value="ABC_membrane"/>
    <property type="match status" value="2"/>
</dbReference>
<comment type="caution">
    <text evidence="12">The sequence shown here is derived from an EMBL/GenBank/DDBJ whole genome shotgun (WGS) entry which is preliminary data.</text>
</comment>
<dbReference type="Gene3D" id="1.20.1560.10">
    <property type="entry name" value="ABC transporter type 1, transmembrane domain"/>
    <property type="match status" value="2"/>
</dbReference>
<evidence type="ECO:0000256" key="7">
    <source>
        <dbReference type="ARBA" id="ARBA00023136"/>
    </source>
</evidence>
<dbReference type="FunFam" id="3.40.50.300:FF:000482">
    <property type="entry name" value="Multidrug resistance-associated protein member 4"/>
    <property type="match status" value="1"/>
</dbReference>
<evidence type="ECO:0000313" key="12">
    <source>
        <dbReference type="EMBL" id="KAH0812589.1"/>
    </source>
</evidence>
<dbReference type="GO" id="GO:0016887">
    <property type="term" value="F:ATP hydrolysis activity"/>
    <property type="evidence" value="ECO:0007669"/>
    <property type="project" value="InterPro"/>
</dbReference>
<dbReference type="GO" id="GO:0005524">
    <property type="term" value="F:ATP binding"/>
    <property type="evidence" value="ECO:0007669"/>
    <property type="project" value="UniProtKB-KW"/>
</dbReference>
<feature type="transmembrane region" description="Helical" evidence="9">
    <location>
        <begin position="210"/>
        <end position="229"/>
    </location>
</feature>
<evidence type="ECO:0000259" key="10">
    <source>
        <dbReference type="PROSITE" id="PS50893"/>
    </source>
</evidence>
<evidence type="ECO:0000256" key="5">
    <source>
        <dbReference type="ARBA" id="ARBA00022840"/>
    </source>
</evidence>
<dbReference type="SMART" id="SM00382">
    <property type="entry name" value="AAA"/>
    <property type="match status" value="2"/>
</dbReference>
<sequence length="1345" mass="149998">MDSSKKYDHPSPEETANPLSKLCFAWILPLFKYGYNNDLQIKDLYNCAKLDSSGSLGDEMERNWYAEVKASAIKEKKASLLSAITRTFYKSYCVAGVILCLQCVVLRMLLPVVLAAYVSYYEMDPSTRTAGAGWGLATALVLIAFSNVVIMHHCILYSQRIGMRCRIAICSLIYRKLLRLNRTSLGQVAVGKLVNLLSNDVQRFDFASPFLHYIWIMPIQAVVAFYVMYRSVGLAALSGLGAITFQAVFVQGYLSKLQGIYRMQIAQKTDSRVRLMNEITAGIRVIKMYAWEKPFEKVVALARKYEINIVAKTSYIKGFSIALTVFTERTATYLTVITFVLMGNRLTADVVFAVAQLFNTVQLFMCILYPMGVSSLAEAKTSVKRIEEFLVLEENETARQESLPQSEKNGTIKLHNVSASWTPNPIVDTLIDLDMEIKPGTLCCVVGPVGAGKSSLLQLMLGELPRNAGKFNMTGSVSYASQEPWLFVSSVRNNILFGQPYVKNRYKDVVKVCALETDFEQFPHADKTLVGERGTSLSGGQRARVNLARAVYREADIYLFDDPLSAVDSHVGKHLFNECIVNYLADKTRILVTHQLQFLRQADLIIVLSNGQIEKIGTFAELSDNGLNTLNLEPENDDQSPKEEEVKQRQRLTSIVSQTSTVPDEDDEAEPQETQELMEKGAIPTSTYWEYYRAGGSIALFLFVLILLLVAQASCNAGDLWLTYWTNMEQSLSNTSQISNGVDNNNTGMSNVTDGEVMTTEETTTLYADNFTDATNPTFALIPPDLTEPDAALSQTTYIWIYSVLILLSIVLTTSRSLLFFKICMNASKRLHNSMFANILQATMRFFDTNPSGRILNRFSKDMGAMDELLPRATIEAIQIFLVMSGILIMVFIVTPWMIGTAIVLGLLFYWFRIIYLATVQDVKRLEGITRAPVFSHVSASLYGLPTIRSANAQGMIINEFDSLQDQHSGSWFLFIASSETFGFYLDIISMVFLTIVTYQFLIFDDGTTKSGNVGLVISQSLILTGMLQYGVRQAADVASNMTSVERILQYTKLDKEGPFESLPTKKPPRDWPQQGHVVFRNAYLSYAPEEPPVLKNLNVEILPAEKVGIVGRTGAGKSSLISALFRLTKVEGAIEIDRVNIQFIGLNDLRSHISIIPQEPVLFSNTLRYNLDPFEKCDDATLWRALEDVELKDAVDGLDQRVNEGGSNFSAGQRQLICLARAIVRNNRILVLDEATANVDPATDALIQATIRKNFKDCTVLTIAHRLNTIMDSDKVLVMDAGRAVEFGHPHQLLQNADGYFSKMLKETGPTLESQLRQVAKNDFDKKQPTQGASGDEQGDNKGQ</sequence>
<dbReference type="GO" id="GO:0016020">
    <property type="term" value="C:membrane"/>
    <property type="evidence" value="ECO:0007669"/>
    <property type="project" value="UniProtKB-SubCell"/>
</dbReference>
<dbReference type="FunFam" id="1.20.1560.10:FF:000014">
    <property type="entry name" value="Multidrug resistance-associated protein member 4"/>
    <property type="match status" value="1"/>
</dbReference>
<dbReference type="PANTHER" id="PTHR24223">
    <property type="entry name" value="ATP-BINDING CASSETTE SUB-FAMILY C"/>
    <property type="match status" value="1"/>
</dbReference>
<feature type="transmembrane region" description="Helical" evidence="9">
    <location>
        <begin position="880"/>
        <end position="912"/>
    </location>
</feature>
<dbReference type="InterPro" id="IPR003439">
    <property type="entry name" value="ABC_transporter-like_ATP-bd"/>
</dbReference>
<feature type="region of interest" description="Disordered" evidence="8">
    <location>
        <begin position="633"/>
        <end position="674"/>
    </location>
</feature>
<dbReference type="InterPro" id="IPR036640">
    <property type="entry name" value="ABC1_TM_sf"/>
</dbReference>
<keyword evidence="6 9" id="KW-1133">Transmembrane helix</keyword>
<feature type="transmembrane region" description="Helical" evidence="9">
    <location>
        <begin position="799"/>
        <end position="821"/>
    </location>
</feature>
<feature type="compositionally biased region" description="Acidic residues" evidence="8">
    <location>
        <begin position="663"/>
        <end position="673"/>
    </location>
</feature>
<evidence type="ECO:0000313" key="13">
    <source>
        <dbReference type="Proteomes" id="UP000719412"/>
    </source>
</evidence>
<keyword evidence="13" id="KW-1185">Reference proteome</keyword>
<dbReference type="Proteomes" id="UP000719412">
    <property type="component" value="Unassembled WGS sequence"/>
</dbReference>
<feature type="transmembrane region" description="Helical" evidence="9">
    <location>
        <begin position="132"/>
        <end position="156"/>
    </location>
</feature>
<dbReference type="InterPro" id="IPR044746">
    <property type="entry name" value="ABCC_6TM_D1"/>
</dbReference>
<feature type="domain" description="ABC transporter" evidence="10">
    <location>
        <begin position="412"/>
        <end position="635"/>
    </location>
</feature>
<reference evidence="12" key="1">
    <citation type="journal article" date="2020" name="J Insects Food Feed">
        <title>The yellow mealworm (Tenebrio molitor) genome: a resource for the emerging insects as food and feed industry.</title>
        <authorList>
            <person name="Eriksson T."/>
            <person name="Andere A."/>
            <person name="Kelstrup H."/>
            <person name="Emery V."/>
            <person name="Picard C."/>
        </authorList>
    </citation>
    <scope>NUCLEOTIDE SEQUENCE</scope>
    <source>
        <strain evidence="12">Stoneville</strain>
        <tissue evidence="12">Whole head</tissue>
    </source>
</reference>
<feature type="domain" description="ABC transporter" evidence="10">
    <location>
        <begin position="1080"/>
        <end position="1307"/>
    </location>
</feature>
<dbReference type="Pfam" id="PF00005">
    <property type="entry name" value="ABC_tran"/>
    <property type="match status" value="2"/>
</dbReference>